<dbReference type="Proteomes" id="UP001341840">
    <property type="component" value="Unassembled WGS sequence"/>
</dbReference>
<evidence type="ECO:0000313" key="1">
    <source>
        <dbReference type="EMBL" id="MED6162673.1"/>
    </source>
</evidence>
<protein>
    <submittedName>
        <fullName evidence="1">Uncharacterized protein</fullName>
    </submittedName>
</protein>
<accession>A0ABU6URX7</accession>
<dbReference type="EMBL" id="JASCZI010121698">
    <property type="protein sequence ID" value="MED6162673.1"/>
    <property type="molecule type" value="Genomic_DNA"/>
</dbReference>
<proteinExistence type="predicted"/>
<sequence>MMDCKYFVWVDKIGGGWEGLSRALIGRTTKKQSSRTEAEDMDAAQLGATREIDLKIIMKMRKIHGEIKTVRKAPLVHSWGSWYLKCGNGHLRAPPPSVLGVGMKS</sequence>
<evidence type="ECO:0000313" key="2">
    <source>
        <dbReference type="Proteomes" id="UP001341840"/>
    </source>
</evidence>
<keyword evidence="2" id="KW-1185">Reference proteome</keyword>
<organism evidence="1 2">
    <name type="scientific">Stylosanthes scabra</name>
    <dbReference type="NCBI Taxonomy" id="79078"/>
    <lineage>
        <taxon>Eukaryota</taxon>
        <taxon>Viridiplantae</taxon>
        <taxon>Streptophyta</taxon>
        <taxon>Embryophyta</taxon>
        <taxon>Tracheophyta</taxon>
        <taxon>Spermatophyta</taxon>
        <taxon>Magnoliopsida</taxon>
        <taxon>eudicotyledons</taxon>
        <taxon>Gunneridae</taxon>
        <taxon>Pentapetalae</taxon>
        <taxon>rosids</taxon>
        <taxon>fabids</taxon>
        <taxon>Fabales</taxon>
        <taxon>Fabaceae</taxon>
        <taxon>Papilionoideae</taxon>
        <taxon>50 kb inversion clade</taxon>
        <taxon>dalbergioids sensu lato</taxon>
        <taxon>Dalbergieae</taxon>
        <taxon>Pterocarpus clade</taxon>
        <taxon>Stylosanthes</taxon>
    </lineage>
</organism>
<reference evidence="1 2" key="1">
    <citation type="journal article" date="2023" name="Plants (Basel)">
        <title>Bridging the Gap: Combining Genomics and Transcriptomics Approaches to Understand Stylosanthes scabra, an Orphan Legume from the Brazilian Caatinga.</title>
        <authorList>
            <person name="Ferreira-Neto J.R.C."/>
            <person name="da Silva M.D."/>
            <person name="Binneck E."/>
            <person name="de Melo N.F."/>
            <person name="da Silva R.H."/>
            <person name="de Melo A.L.T.M."/>
            <person name="Pandolfi V."/>
            <person name="Bustamante F.O."/>
            <person name="Brasileiro-Vidal A.C."/>
            <person name="Benko-Iseppon A.M."/>
        </authorList>
    </citation>
    <scope>NUCLEOTIDE SEQUENCE [LARGE SCALE GENOMIC DNA]</scope>
    <source>
        <tissue evidence="1">Leaves</tissue>
    </source>
</reference>
<comment type="caution">
    <text evidence="1">The sequence shown here is derived from an EMBL/GenBank/DDBJ whole genome shotgun (WGS) entry which is preliminary data.</text>
</comment>
<name>A0ABU6URX7_9FABA</name>
<gene>
    <name evidence="1" type="ORF">PIB30_072789</name>
</gene>